<keyword evidence="1" id="KW-0812">Transmembrane</keyword>
<feature type="non-terminal residue" evidence="2">
    <location>
        <position position="67"/>
    </location>
</feature>
<evidence type="ECO:0000313" key="2">
    <source>
        <dbReference type="EMBL" id="KAK7065363.1"/>
    </source>
</evidence>
<feature type="transmembrane region" description="Helical" evidence="1">
    <location>
        <begin position="45"/>
        <end position="66"/>
    </location>
</feature>
<gene>
    <name evidence="2" type="ORF">SK128_007381</name>
</gene>
<reference evidence="2 3" key="1">
    <citation type="submission" date="2023-11" db="EMBL/GenBank/DDBJ databases">
        <title>Halocaridina rubra genome assembly.</title>
        <authorList>
            <person name="Smith C."/>
        </authorList>
    </citation>
    <scope>NUCLEOTIDE SEQUENCE [LARGE SCALE GENOMIC DNA]</scope>
    <source>
        <strain evidence="2">EP-1</strain>
        <tissue evidence="2">Whole</tissue>
    </source>
</reference>
<protein>
    <submittedName>
        <fullName evidence="2">Uncharacterized protein</fullName>
    </submittedName>
</protein>
<dbReference type="Proteomes" id="UP001381693">
    <property type="component" value="Unassembled WGS sequence"/>
</dbReference>
<evidence type="ECO:0000313" key="3">
    <source>
        <dbReference type="Proteomes" id="UP001381693"/>
    </source>
</evidence>
<comment type="caution">
    <text evidence="2">The sequence shown here is derived from an EMBL/GenBank/DDBJ whole genome shotgun (WGS) entry which is preliminary data.</text>
</comment>
<evidence type="ECO:0000256" key="1">
    <source>
        <dbReference type="SAM" id="Phobius"/>
    </source>
</evidence>
<name>A0AAN8ZVK2_HALRR</name>
<keyword evidence="1" id="KW-1133">Transmembrane helix</keyword>
<accession>A0AAN8ZVK2</accession>
<keyword evidence="1" id="KW-0472">Membrane</keyword>
<dbReference type="EMBL" id="JAXCGZ010020804">
    <property type="protein sequence ID" value="KAK7065363.1"/>
    <property type="molecule type" value="Genomic_DNA"/>
</dbReference>
<proteinExistence type="predicted"/>
<organism evidence="2 3">
    <name type="scientific">Halocaridina rubra</name>
    <name type="common">Hawaiian red shrimp</name>
    <dbReference type="NCBI Taxonomy" id="373956"/>
    <lineage>
        <taxon>Eukaryota</taxon>
        <taxon>Metazoa</taxon>
        <taxon>Ecdysozoa</taxon>
        <taxon>Arthropoda</taxon>
        <taxon>Crustacea</taxon>
        <taxon>Multicrustacea</taxon>
        <taxon>Malacostraca</taxon>
        <taxon>Eumalacostraca</taxon>
        <taxon>Eucarida</taxon>
        <taxon>Decapoda</taxon>
        <taxon>Pleocyemata</taxon>
        <taxon>Caridea</taxon>
        <taxon>Atyoidea</taxon>
        <taxon>Atyidae</taxon>
        <taxon>Halocaridina</taxon>
    </lineage>
</organism>
<dbReference type="AlphaFoldDB" id="A0AAN8ZVK2"/>
<keyword evidence="3" id="KW-1185">Reference proteome</keyword>
<sequence>MKIQLGAYFTALLLISAITMPITNYEELTRHLCKESVFNVLFKKFLFFAHSALLLFSFANFTVTAVL</sequence>